<dbReference type="InterPro" id="IPR000805">
    <property type="entry name" value="Glyco_hydro_26"/>
</dbReference>
<evidence type="ECO:0000256" key="1">
    <source>
        <dbReference type="ARBA" id="ARBA00007754"/>
    </source>
</evidence>
<feature type="signal peptide" evidence="5">
    <location>
        <begin position="1"/>
        <end position="25"/>
    </location>
</feature>
<dbReference type="Pfam" id="PF02156">
    <property type="entry name" value="Glyco_hydro_26"/>
    <property type="match status" value="1"/>
</dbReference>
<accession>A0ABU0C137</accession>
<keyword evidence="8" id="KW-1185">Reference proteome</keyword>
<dbReference type="InterPro" id="IPR022790">
    <property type="entry name" value="GH26_dom"/>
</dbReference>
<name>A0ABU0C137_9HYPH</name>
<dbReference type="EMBL" id="JAUSVF010000003">
    <property type="protein sequence ID" value="MDQ0323390.1"/>
    <property type="molecule type" value="Genomic_DNA"/>
</dbReference>
<sequence length="324" mass="35900">MKNNRSRMAIALSIVTLVLTGTVLAASTIRGIPNGNPQGGQHSDKRPIIGDGSVTFGAYDPHGDFGNDSNSKIENLFLPWEDVDLSSLTDADNYAQQRGRDLLISVEPWSWSTDWRSTPEKLIGEILAGDYDANMAAICSMTSGFKSKVTIRWAQEMDEPENRFTWAHWSSADYVAAYRRMVTICRKHNKSATYMWSPKGKPGLAKFYPGNDVVDVVGLSVFGLEQYDIDHFGGPRTFAQALAPGYELVQAFNKPIMVAELGYAGGTDYVRAWAAEAAKKHPQFPDLTAVVYFNDKEVYPWPGLYGLPYWRVVSDDAIKLANAP</sequence>
<proteinExistence type="inferred from homology"/>
<reference evidence="7 8" key="1">
    <citation type="submission" date="2023-07" db="EMBL/GenBank/DDBJ databases">
        <title>Genomic Encyclopedia of Type Strains, Phase IV (KMG-IV): sequencing the most valuable type-strain genomes for metagenomic binning, comparative biology and taxonomic classification.</title>
        <authorList>
            <person name="Goeker M."/>
        </authorList>
    </citation>
    <scope>NUCLEOTIDE SEQUENCE [LARGE SCALE GENOMIC DNA]</scope>
    <source>
        <strain evidence="7 8">DSM 1112</strain>
    </source>
</reference>
<dbReference type="SUPFAM" id="SSF51445">
    <property type="entry name" value="(Trans)glycosidases"/>
    <property type="match status" value="1"/>
</dbReference>
<dbReference type="RefSeq" id="WP_307235908.1">
    <property type="nucleotide sequence ID" value="NZ_JAUSVF010000003.1"/>
</dbReference>
<feature type="domain" description="GH26" evidence="6">
    <location>
        <begin position="5"/>
        <end position="324"/>
    </location>
</feature>
<comment type="caution">
    <text evidence="7">The sequence shown here is derived from an EMBL/GenBank/DDBJ whole genome shotgun (WGS) entry which is preliminary data.</text>
</comment>
<feature type="active site" description="Nucleophile" evidence="4">
    <location>
        <position position="260"/>
    </location>
</feature>
<gene>
    <name evidence="7" type="ORF">QO002_005596</name>
</gene>
<dbReference type="PANTHER" id="PTHR40079">
    <property type="entry name" value="MANNAN ENDO-1,4-BETA-MANNOSIDASE E-RELATED"/>
    <property type="match status" value="1"/>
</dbReference>
<evidence type="ECO:0000256" key="5">
    <source>
        <dbReference type="SAM" id="SignalP"/>
    </source>
</evidence>
<dbReference type="PANTHER" id="PTHR40079:SF4">
    <property type="entry name" value="GH26 DOMAIN-CONTAINING PROTEIN-RELATED"/>
    <property type="match status" value="1"/>
</dbReference>
<dbReference type="Gene3D" id="3.20.20.80">
    <property type="entry name" value="Glycosidases"/>
    <property type="match status" value="1"/>
</dbReference>
<dbReference type="InterPro" id="IPR017853">
    <property type="entry name" value="GH"/>
</dbReference>
<dbReference type="Proteomes" id="UP001230207">
    <property type="component" value="Unassembled WGS sequence"/>
</dbReference>
<keyword evidence="5" id="KW-0732">Signal</keyword>
<keyword evidence="2 4" id="KW-0378">Hydrolase</keyword>
<evidence type="ECO:0000259" key="6">
    <source>
        <dbReference type="PROSITE" id="PS51764"/>
    </source>
</evidence>
<keyword evidence="3 4" id="KW-0326">Glycosidase</keyword>
<evidence type="ECO:0000313" key="7">
    <source>
        <dbReference type="EMBL" id="MDQ0323390.1"/>
    </source>
</evidence>
<evidence type="ECO:0000256" key="4">
    <source>
        <dbReference type="PROSITE-ProRule" id="PRU01100"/>
    </source>
</evidence>
<evidence type="ECO:0000256" key="3">
    <source>
        <dbReference type="ARBA" id="ARBA00023295"/>
    </source>
</evidence>
<dbReference type="PROSITE" id="PS51764">
    <property type="entry name" value="GH26"/>
    <property type="match status" value="1"/>
</dbReference>
<feature type="active site" description="Proton donor" evidence="4">
    <location>
        <position position="156"/>
    </location>
</feature>
<feature type="chain" id="PRO_5046549534" evidence="5">
    <location>
        <begin position="26"/>
        <end position="324"/>
    </location>
</feature>
<organism evidence="7 8">
    <name type="scientific">Pararhizobium capsulatum DSM 1112</name>
    <dbReference type="NCBI Taxonomy" id="1121113"/>
    <lineage>
        <taxon>Bacteria</taxon>
        <taxon>Pseudomonadati</taxon>
        <taxon>Pseudomonadota</taxon>
        <taxon>Alphaproteobacteria</taxon>
        <taxon>Hyphomicrobiales</taxon>
        <taxon>Rhizobiaceae</taxon>
        <taxon>Rhizobium/Agrobacterium group</taxon>
        <taxon>Pararhizobium</taxon>
    </lineage>
</organism>
<comment type="similarity">
    <text evidence="1 4">Belongs to the glycosyl hydrolase 26 family.</text>
</comment>
<evidence type="ECO:0000313" key="8">
    <source>
        <dbReference type="Proteomes" id="UP001230207"/>
    </source>
</evidence>
<evidence type="ECO:0000256" key="2">
    <source>
        <dbReference type="ARBA" id="ARBA00022801"/>
    </source>
</evidence>
<protein>
    <submittedName>
        <fullName evidence="7">Beta-mannanase</fullName>
    </submittedName>
</protein>